<evidence type="ECO:0000313" key="18">
    <source>
        <dbReference type="EMBL" id="SLM18556.1"/>
    </source>
</evidence>
<keyword evidence="5" id="KW-0285">Flavoprotein</keyword>
<dbReference type="PANTHER" id="PTHR37838:SF1">
    <property type="entry name" value="NA(+)-TRANSLOCATING NADH-QUINONE REDUCTASE SUBUNIT C"/>
    <property type="match status" value="1"/>
</dbReference>
<dbReference type="GO" id="GO:0010181">
    <property type="term" value="F:FMN binding"/>
    <property type="evidence" value="ECO:0007669"/>
    <property type="project" value="InterPro"/>
</dbReference>
<dbReference type="InterPro" id="IPR010204">
    <property type="entry name" value="NqrC"/>
</dbReference>
<name>A0A3P3XQH8_9SPIR</name>
<keyword evidence="13" id="KW-0830">Ubiquinone</keyword>
<evidence type="ECO:0000256" key="16">
    <source>
        <dbReference type="SAM" id="Phobius"/>
    </source>
</evidence>
<evidence type="ECO:0000256" key="7">
    <source>
        <dbReference type="ARBA" id="ARBA00022692"/>
    </source>
</evidence>
<keyword evidence="10" id="KW-0520">NAD</keyword>
<keyword evidence="11" id="KW-0915">Sodium</keyword>
<evidence type="ECO:0000256" key="4">
    <source>
        <dbReference type="ARBA" id="ARBA00022553"/>
    </source>
</evidence>
<keyword evidence="6" id="KW-0288">FMN</keyword>
<dbReference type="GO" id="GO:0016655">
    <property type="term" value="F:oxidoreductase activity, acting on NAD(P)H, quinone or similar compound as acceptor"/>
    <property type="evidence" value="ECO:0007669"/>
    <property type="project" value="InterPro"/>
</dbReference>
<evidence type="ECO:0000256" key="1">
    <source>
        <dbReference type="ARBA" id="ARBA00022448"/>
    </source>
</evidence>
<keyword evidence="9 16" id="KW-1133">Transmembrane helix</keyword>
<dbReference type="SMART" id="SM00900">
    <property type="entry name" value="FMN_bind"/>
    <property type="match status" value="1"/>
</dbReference>
<feature type="transmembrane region" description="Helical" evidence="16">
    <location>
        <begin position="7"/>
        <end position="29"/>
    </location>
</feature>
<dbReference type="AlphaFoldDB" id="A0A3P3XQH8"/>
<proteinExistence type="predicted"/>
<evidence type="ECO:0000256" key="14">
    <source>
        <dbReference type="ARBA" id="ARBA00023136"/>
    </source>
</evidence>
<keyword evidence="1" id="KW-0813">Transport</keyword>
<evidence type="ECO:0000256" key="10">
    <source>
        <dbReference type="ARBA" id="ARBA00023027"/>
    </source>
</evidence>
<evidence type="ECO:0000256" key="5">
    <source>
        <dbReference type="ARBA" id="ARBA00022630"/>
    </source>
</evidence>
<gene>
    <name evidence="18" type="ORF">SPIRO4BDMA_50071</name>
</gene>
<keyword evidence="8" id="KW-1278">Translocase</keyword>
<evidence type="ECO:0000259" key="17">
    <source>
        <dbReference type="SMART" id="SM00900"/>
    </source>
</evidence>
<reference evidence="18" key="1">
    <citation type="submission" date="2017-02" db="EMBL/GenBank/DDBJ databases">
        <authorList>
            <person name="Regsiter A."/>
            <person name="William W."/>
        </authorList>
    </citation>
    <scope>NUCLEOTIDE SEQUENCE</scope>
    <source>
        <strain evidence="18">BdmA 4</strain>
    </source>
</reference>
<dbReference type="InterPro" id="IPR007329">
    <property type="entry name" value="FMN-bd"/>
</dbReference>
<evidence type="ECO:0000256" key="3">
    <source>
        <dbReference type="ARBA" id="ARBA00022519"/>
    </source>
</evidence>
<dbReference type="GO" id="GO:0016020">
    <property type="term" value="C:membrane"/>
    <property type="evidence" value="ECO:0007669"/>
    <property type="project" value="InterPro"/>
</dbReference>
<keyword evidence="2" id="KW-1003">Cell membrane</keyword>
<evidence type="ECO:0000256" key="2">
    <source>
        <dbReference type="ARBA" id="ARBA00022475"/>
    </source>
</evidence>
<keyword evidence="7 16" id="KW-0812">Transmembrane</keyword>
<feature type="domain" description="FMN-binding" evidence="17">
    <location>
        <begin position="102"/>
        <end position="200"/>
    </location>
</feature>
<evidence type="ECO:0000256" key="12">
    <source>
        <dbReference type="ARBA" id="ARBA00023065"/>
    </source>
</evidence>
<evidence type="ECO:0000256" key="15">
    <source>
        <dbReference type="ARBA" id="ARBA00023201"/>
    </source>
</evidence>
<evidence type="ECO:0000256" key="8">
    <source>
        <dbReference type="ARBA" id="ARBA00022967"/>
    </source>
</evidence>
<evidence type="ECO:0000256" key="6">
    <source>
        <dbReference type="ARBA" id="ARBA00022643"/>
    </source>
</evidence>
<sequence length="207" mass="22046">MKLNRNSIIYAAVFTFVVCIVFVVILAIANQVTISRVNANKKIESQTAILKAFGLADGSTPASEIDSKYTQFITEKTVDKATAYIATIDGQPYIGIKLTMPGLWGPITAVLVTDTKGTVIRGFEVVDQQETPGLGGRISEPWFSAQFKGKQTLPDGTIAFVQGSGKGNFDPANGTVDAITGASRTSDFVKALVNRELALARQIGGTL</sequence>
<dbReference type="EMBL" id="FWDO01000005">
    <property type="protein sequence ID" value="SLM18556.1"/>
    <property type="molecule type" value="Genomic_DNA"/>
</dbReference>
<evidence type="ECO:0000256" key="11">
    <source>
        <dbReference type="ARBA" id="ARBA00023053"/>
    </source>
</evidence>
<keyword evidence="3" id="KW-0997">Cell inner membrane</keyword>
<dbReference type="GO" id="GO:0006814">
    <property type="term" value="P:sodium ion transport"/>
    <property type="evidence" value="ECO:0007669"/>
    <property type="project" value="UniProtKB-KW"/>
</dbReference>
<evidence type="ECO:0000256" key="9">
    <source>
        <dbReference type="ARBA" id="ARBA00022989"/>
    </source>
</evidence>
<protein>
    <submittedName>
        <fullName evidence="18">FMN-binding domain protein</fullName>
    </submittedName>
</protein>
<keyword evidence="4" id="KW-0597">Phosphoprotein</keyword>
<dbReference type="PANTHER" id="PTHR37838">
    <property type="entry name" value="NA(+)-TRANSLOCATING NADH-QUINONE REDUCTASE SUBUNIT C"/>
    <property type="match status" value="1"/>
</dbReference>
<evidence type="ECO:0000256" key="13">
    <source>
        <dbReference type="ARBA" id="ARBA00023075"/>
    </source>
</evidence>
<keyword evidence="15" id="KW-0739">Sodium transport</keyword>
<accession>A0A3P3XQH8</accession>
<organism evidence="18">
    <name type="scientific">uncultured spirochete</name>
    <dbReference type="NCBI Taxonomy" id="156406"/>
    <lineage>
        <taxon>Bacteria</taxon>
        <taxon>Pseudomonadati</taxon>
        <taxon>Spirochaetota</taxon>
        <taxon>Spirochaetia</taxon>
        <taxon>Spirochaetales</taxon>
        <taxon>environmental samples</taxon>
    </lineage>
</organism>
<keyword evidence="14 16" id="KW-0472">Membrane</keyword>
<keyword evidence="12" id="KW-0406">Ion transport</keyword>
<dbReference type="Pfam" id="PF04205">
    <property type="entry name" value="FMN_bind"/>
    <property type="match status" value="1"/>
</dbReference>